<evidence type="ECO:0000313" key="3">
    <source>
        <dbReference type="Proteomes" id="UP000677616"/>
    </source>
</evidence>
<proteinExistence type="predicted"/>
<accession>A0ABX7YJK2</accession>
<dbReference type="InterPro" id="IPR037063">
    <property type="entry name" value="PHb_sf"/>
</dbReference>
<dbReference type="Proteomes" id="UP000677616">
    <property type="component" value="Chromosome"/>
</dbReference>
<reference evidence="2 3" key="1">
    <citation type="submission" date="2021-04" db="EMBL/GenBank/DDBJ databases">
        <title>Complete genome sequence of a novel Streptococcus species.</title>
        <authorList>
            <person name="Teng J.L.L."/>
        </authorList>
    </citation>
    <scope>NUCLEOTIDE SEQUENCE [LARGE SCALE GENOMIC DNA]</scope>
    <source>
        <strain evidence="2 3">HKU75</strain>
    </source>
</reference>
<organism evidence="2 3">
    <name type="scientific">Streptococcus oriscaviae</name>
    <dbReference type="NCBI Taxonomy" id="2781599"/>
    <lineage>
        <taxon>Bacteria</taxon>
        <taxon>Bacillati</taxon>
        <taxon>Bacillota</taxon>
        <taxon>Bacilli</taxon>
        <taxon>Lactobacillales</taxon>
        <taxon>Streptococcaceae</taxon>
        <taxon>Streptococcus</taxon>
    </lineage>
</organism>
<dbReference type="InterPro" id="IPR012544">
    <property type="entry name" value="PHb"/>
</dbReference>
<dbReference type="SUPFAM" id="SSF50729">
    <property type="entry name" value="PH domain-like"/>
    <property type="match status" value="1"/>
</dbReference>
<sequence>MAEISTLAWTFIKECPTPTDVSHLLLKGEEVKAAYETIRDKALFTNKRLIVRDAQGLTGKKIETYSLPYSSILMWSTENAGNFLDFSSEVQLWTKIGKIKIHLKKDIDLLELDCLFAEVIL</sequence>
<dbReference type="EMBL" id="CP073084">
    <property type="protein sequence ID" value="QUE53998.1"/>
    <property type="molecule type" value="Genomic_DNA"/>
</dbReference>
<dbReference type="Pfam" id="PF08000">
    <property type="entry name" value="bPH_1"/>
    <property type="match status" value="1"/>
</dbReference>
<keyword evidence="3" id="KW-1185">Reference proteome</keyword>
<name>A0ABX7YJK2_9STRE</name>
<dbReference type="RefSeq" id="WP_212570135.1">
    <property type="nucleotide sequence ID" value="NZ_CP073084.1"/>
</dbReference>
<protein>
    <submittedName>
        <fullName evidence="2">PH domain-containing protein</fullName>
    </submittedName>
</protein>
<dbReference type="Gene3D" id="2.30.29.50">
    <property type="entry name" value="Bacterial Pleckstrin homology domain"/>
    <property type="match status" value="1"/>
</dbReference>
<dbReference type="CDD" id="cd13225">
    <property type="entry name" value="PH-like_bacteria"/>
    <property type="match status" value="1"/>
</dbReference>
<feature type="domain" description="Bacterial Pleckstrin homology" evidence="1">
    <location>
        <begin position="10"/>
        <end position="119"/>
    </location>
</feature>
<gene>
    <name evidence="2" type="ORF">INT76_09220</name>
</gene>
<evidence type="ECO:0000259" key="1">
    <source>
        <dbReference type="Pfam" id="PF08000"/>
    </source>
</evidence>
<evidence type="ECO:0000313" key="2">
    <source>
        <dbReference type="EMBL" id="QUE53998.1"/>
    </source>
</evidence>